<evidence type="ECO:0000313" key="2">
    <source>
        <dbReference type="EnsemblMetazoa" id="AFAF011831-PA"/>
    </source>
</evidence>
<feature type="region of interest" description="Disordered" evidence="1">
    <location>
        <begin position="1"/>
        <end position="126"/>
    </location>
</feature>
<dbReference type="Proteomes" id="UP000075886">
    <property type="component" value="Unassembled WGS sequence"/>
</dbReference>
<accession>A0A182QK18</accession>
<reference evidence="3" key="1">
    <citation type="submission" date="2014-01" db="EMBL/GenBank/DDBJ databases">
        <title>The Genome Sequence of Anopheles farauti FAR1 (V2).</title>
        <authorList>
            <consortium name="The Broad Institute Genomics Platform"/>
            <person name="Neafsey D.E."/>
            <person name="Besansky N."/>
            <person name="Howell P."/>
            <person name="Walton C."/>
            <person name="Young S.K."/>
            <person name="Zeng Q."/>
            <person name="Gargeya S."/>
            <person name="Fitzgerald M."/>
            <person name="Haas B."/>
            <person name="Abouelleil A."/>
            <person name="Allen A.W."/>
            <person name="Alvarado L."/>
            <person name="Arachchi H.M."/>
            <person name="Berlin A.M."/>
            <person name="Chapman S.B."/>
            <person name="Gainer-Dewar J."/>
            <person name="Goldberg J."/>
            <person name="Griggs A."/>
            <person name="Gujja S."/>
            <person name="Hansen M."/>
            <person name="Howarth C."/>
            <person name="Imamovic A."/>
            <person name="Ireland A."/>
            <person name="Larimer J."/>
            <person name="McCowan C."/>
            <person name="Murphy C."/>
            <person name="Pearson M."/>
            <person name="Poon T.W."/>
            <person name="Priest M."/>
            <person name="Roberts A."/>
            <person name="Saif S."/>
            <person name="Shea T."/>
            <person name="Sisk P."/>
            <person name="Sykes S."/>
            <person name="Wortman J."/>
            <person name="Nusbaum C."/>
            <person name="Birren B."/>
        </authorList>
    </citation>
    <scope>NUCLEOTIDE SEQUENCE [LARGE SCALE GENOMIC DNA]</scope>
    <source>
        <strain evidence="3">FAR1</strain>
    </source>
</reference>
<proteinExistence type="predicted"/>
<protein>
    <submittedName>
        <fullName evidence="2">Uncharacterized protein</fullName>
    </submittedName>
</protein>
<evidence type="ECO:0000256" key="1">
    <source>
        <dbReference type="SAM" id="MobiDB-lite"/>
    </source>
</evidence>
<feature type="compositionally biased region" description="Acidic residues" evidence="1">
    <location>
        <begin position="42"/>
        <end position="51"/>
    </location>
</feature>
<reference evidence="2" key="2">
    <citation type="submission" date="2020-05" db="UniProtKB">
        <authorList>
            <consortium name="EnsemblMetazoa"/>
        </authorList>
    </citation>
    <scope>IDENTIFICATION</scope>
    <source>
        <strain evidence="2">FAR1</strain>
    </source>
</reference>
<dbReference type="EMBL" id="AXCN02000888">
    <property type="status" value="NOT_ANNOTATED_CDS"/>
    <property type="molecule type" value="Genomic_DNA"/>
</dbReference>
<evidence type="ECO:0000313" key="3">
    <source>
        <dbReference type="Proteomes" id="UP000075886"/>
    </source>
</evidence>
<dbReference type="AlphaFoldDB" id="A0A182QK18"/>
<organism evidence="2 3">
    <name type="scientific">Anopheles farauti</name>
    <dbReference type="NCBI Taxonomy" id="69004"/>
    <lineage>
        <taxon>Eukaryota</taxon>
        <taxon>Metazoa</taxon>
        <taxon>Ecdysozoa</taxon>
        <taxon>Arthropoda</taxon>
        <taxon>Hexapoda</taxon>
        <taxon>Insecta</taxon>
        <taxon>Pterygota</taxon>
        <taxon>Neoptera</taxon>
        <taxon>Endopterygota</taxon>
        <taxon>Diptera</taxon>
        <taxon>Nematocera</taxon>
        <taxon>Culicoidea</taxon>
        <taxon>Culicidae</taxon>
        <taxon>Anophelinae</taxon>
        <taxon>Anopheles</taxon>
    </lineage>
</organism>
<dbReference type="EnsemblMetazoa" id="AFAF011831-RA">
    <property type="protein sequence ID" value="AFAF011831-PA"/>
    <property type="gene ID" value="AFAF011831"/>
</dbReference>
<keyword evidence="3" id="KW-1185">Reference proteome</keyword>
<feature type="compositionally biased region" description="Basic and acidic residues" evidence="1">
    <location>
        <begin position="52"/>
        <end position="81"/>
    </location>
</feature>
<name>A0A182QK18_9DIPT</name>
<sequence length="382" mass="42528">MAEVALSPRVATCGEEESHPTHQQQQQHHPVGRVRRRKTTDEVIEEMEPLEMGDRDDATLTKPDGDDEHRQREKELKKDLDGTESPPPPYRYDAIDPNDTLSANHDQNGALESPEEKHRDGLPPPKSVQVEVATTVATMEITSPSDDHREGQPVAPVEAVSEQLRNLSSDIGDSLIIGATNAGPEQQTTTTLDTSRHSWHCDNESHATGSNELQLQTRTIDTFRTLAITMGRIARVLHSDRRQIELGDDHDDVVELKKPGSVDHLATGRSSGFNLLRVRPQLLEHSQRTSRNLTTDDLELSAIFTSNTIGDPAGAATPRRRARDALSEILTAPTDGSSHHHPPIIIRSREAKARRKIPQRRSYPNDAIWFQFEAVGFRYANG</sequence>
<dbReference type="VEuPathDB" id="VectorBase:AFAF011831"/>